<dbReference type="AlphaFoldDB" id="A0A7Y9IPV1"/>
<feature type="chain" id="PRO_5030687289" evidence="2">
    <location>
        <begin position="28"/>
        <end position="327"/>
    </location>
</feature>
<keyword evidence="3" id="KW-0675">Receptor</keyword>
<dbReference type="PANTHER" id="PTHR42928:SF5">
    <property type="entry name" value="BLR1237 PROTEIN"/>
    <property type="match status" value="1"/>
</dbReference>
<dbReference type="InterPro" id="IPR005064">
    <property type="entry name" value="BUG"/>
</dbReference>
<name>A0A7Y9IPV1_9BURK</name>
<dbReference type="Proteomes" id="UP000542125">
    <property type="component" value="Unassembled WGS sequence"/>
</dbReference>
<dbReference type="Gene3D" id="3.40.190.150">
    <property type="entry name" value="Bordetella uptake gene, domain 1"/>
    <property type="match status" value="1"/>
</dbReference>
<dbReference type="Gene3D" id="3.40.190.10">
    <property type="entry name" value="Periplasmic binding protein-like II"/>
    <property type="match status" value="1"/>
</dbReference>
<comment type="similarity">
    <text evidence="1">Belongs to the UPF0065 (bug) family.</text>
</comment>
<accession>A0A7Y9IPV1</accession>
<sequence length="327" mass="34230">MSPCFRRRALAVALALTSVAAAPAAFAQGNYPSRPITIVVGYPAGGSTDLTARLFGAELSKKIGQQVVIENVGGAGGVIGAQRVIKAAPDGYTLLVGASNEMAIAKLINKAVKYDGLKDFTPIGLISTQPLVLVSSLNSGVKTAPEFLAQVRANPGKYSFGSSGVGTGLHLGGEMVKEAAKLDLVHVPYRGVAPLTNDLVGGQLQFGVFVLSSALPQIRAGKVQPIGLLQTKRTPLAPEIPTMAETPELKNVNIDLWFALYGPAGLPEPVAQKLQQALNEVVNTPEFRTKMQETGASVAAAGFDLAKFQAAETAKYKRIVDVANIQE</sequence>
<reference evidence="3 4" key="1">
    <citation type="submission" date="2020-07" db="EMBL/GenBank/DDBJ databases">
        <title>Genomic Encyclopedia of Type Strains, Phase IV (KMG-V): Genome sequencing to study the core and pangenomes of soil and plant-associated prokaryotes.</title>
        <authorList>
            <person name="Whitman W."/>
        </authorList>
    </citation>
    <scope>NUCLEOTIDE SEQUENCE [LARGE SCALE GENOMIC DNA]</scope>
    <source>
        <strain evidence="3 4">SAS40</strain>
    </source>
</reference>
<dbReference type="PANTHER" id="PTHR42928">
    <property type="entry name" value="TRICARBOXYLATE-BINDING PROTEIN"/>
    <property type="match status" value="1"/>
</dbReference>
<dbReference type="RefSeq" id="WP_179582176.1">
    <property type="nucleotide sequence ID" value="NZ_JACBYR010000001.1"/>
</dbReference>
<dbReference type="Pfam" id="PF03401">
    <property type="entry name" value="TctC"/>
    <property type="match status" value="1"/>
</dbReference>
<comment type="caution">
    <text evidence="3">The sequence shown here is derived from an EMBL/GenBank/DDBJ whole genome shotgun (WGS) entry which is preliminary data.</text>
</comment>
<keyword evidence="2" id="KW-0732">Signal</keyword>
<organism evidence="3 4">
    <name type="scientific">Pigmentiphaga litoralis</name>
    <dbReference type="NCBI Taxonomy" id="516702"/>
    <lineage>
        <taxon>Bacteria</taxon>
        <taxon>Pseudomonadati</taxon>
        <taxon>Pseudomonadota</taxon>
        <taxon>Betaproteobacteria</taxon>
        <taxon>Burkholderiales</taxon>
        <taxon>Alcaligenaceae</taxon>
        <taxon>Pigmentiphaga</taxon>
    </lineage>
</organism>
<evidence type="ECO:0000313" key="3">
    <source>
        <dbReference type="EMBL" id="NYE80755.1"/>
    </source>
</evidence>
<evidence type="ECO:0000256" key="2">
    <source>
        <dbReference type="SAM" id="SignalP"/>
    </source>
</evidence>
<dbReference type="InterPro" id="IPR042100">
    <property type="entry name" value="Bug_dom1"/>
</dbReference>
<gene>
    <name evidence="3" type="ORF">FHW18_000026</name>
</gene>
<keyword evidence="4" id="KW-1185">Reference proteome</keyword>
<dbReference type="SUPFAM" id="SSF53850">
    <property type="entry name" value="Periplasmic binding protein-like II"/>
    <property type="match status" value="1"/>
</dbReference>
<proteinExistence type="inferred from homology"/>
<feature type="signal peptide" evidence="2">
    <location>
        <begin position="1"/>
        <end position="27"/>
    </location>
</feature>
<evidence type="ECO:0000313" key="4">
    <source>
        <dbReference type="Proteomes" id="UP000542125"/>
    </source>
</evidence>
<evidence type="ECO:0000256" key="1">
    <source>
        <dbReference type="ARBA" id="ARBA00006987"/>
    </source>
</evidence>
<dbReference type="EMBL" id="JACBYR010000001">
    <property type="protein sequence ID" value="NYE80755.1"/>
    <property type="molecule type" value="Genomic_DNA"/>
</dbReference>
<protein>
    <submittedName>
        <fullName evidence="3">Tripartite-type tricarboxylate transporter receptor subunit TctC</fullName>
    </submittedName>
</protein>
<dbReference type="PIRSF" id="PIRSF017082">
    <property type="entry name" value="YflP"/>
    <property type="match status" value="1"/>
</dbReference>
<dbReference type="CDD" id="cd07012">
    <property type="entry name" value="PBP2_Bug_TTT"/>
    <property type="match status" value="1"/>
</dbReference>